<evidence type="ECO:0000256" key="1">
    <source>
        <dbReference type="SAM" id="MobiDB-lite"/>
    </source>
</evidence>
<dbReference type="InterPro" id="IPR027417">
    <property type="entry name" value="P-loop_NTPase"/>
</dbReference>
<protein>
    <submittedName>
        <fullName evidence="2">Uncharacterized protein</fullName>
    </submittedName>
</protein>
<dbReference type="EMBL" id="FOCX01000001">
    <property type="protein sequence ID" value="SEN04567.1"/>
    <property type="molecule type" value="Genomic_DNA"/>
</dbReference>
<proteinExistence type="predicted"/>
<evidence type="ECO:0000313" key="3">
    <source>
        <dbReference type="Proteomes" id="UP000198775"/>
    </source>
</evidence>
<keyword evidence="3" id="KW-1185">Reference proteome</keyword>
<gene>
    <name evidence="2" type="ORF">SAMN05216388_1001236</name>
</gene>
<reference evidence="3" key="1">
    <citation type="submission" date="2016-10" db="EMBL/GenBank/DDBJ databases">
        <authorList>
            <person name="Varghese N."/>
            <person name="Submissions S."/>
        </authorList>
    </citation>
    <scope>NUCLEOTIDE SEQUENCE [LARGE SCALE GENOMIC DNA]</scope>
    <source>
        <strain evidence="3">IBRC-M 10043</strain>
    </source>
</reference>
<dbReference type="Gene3D" id="3.40.50.300">
    <property type="entry name" value="P-loop containing nucleotide triphosphate hydrolases"/>
    <property type="match status" value="1"/>
</dbReference>
<dbReference type="SUPFAM" id="SSF52540">
    <property type="entry name" value="P-loop containing nucleoside triphosphate hydrolases"/>
    <property type="match status" value="1"/>
</dbReference>
<feature type="region of interest" description="Disordered" evidence="1">
    <location>
        <begin position="222"/>
        <end position="259"/>
    </location>
</feature>
<dbReference type="Proteomes" id="UP000198775">
    <property type="component" value="Unassembled WGS sequence"/>
</dbReference>
<dbReference type="AlphaFoldDB" id="A0A1H8DDL8"/>
<name>A0A1H8DDL8_9EURY</name>
<dbReference type="RefSeq" id="WP_092656772.1">
    <property type="nucleotide sequence ID" value="NZ_FOCX01000001.1"/>
</dbReference>
<organism evidence="2 3">
    <name type="scientific">Halorientalis persicus</name>
    <dbReference type="NCBI Taxonomy" id="1367881"/>
    <lineage>
        <taxon>Archaea</taxon>
        <taxon>Methanobacteriati</taxon>
        <taxon>Methanobacteriota</taxon>
        <taxon>Stenosarchaea group</taxon>
        <taxon>Halobacteria</taxon>
        <taxon>Halobacteriales</taxon>
        <taxon>Haloarculaceae</taxon>
        <taxon>Halorientalis</taxon>
    </lineage>
</organism>
<sequence length="259" mass="28730">MSHALIAAKSGWGKSWFAQWWTEDNLPNYDHVVILDRRDEFRGLVKAGFATWGIVSNAEAGLSPADWREFIRSNPRVVLARHHLDGDAWKGVAAAIIRAALSMDDDVLLVIDEAHKVAPQSGSYPDAMEDLATEGRGQVASLWVTQRLAKLDETPISEMMVYILGGFKSDNDLRKIAGNVGYNADVHKVSEDRVPGLSKELRADDAGEVPVRKFTQDGRTVGSEWIYSDDSGQQKRINSKRKSMESEHYGPESLPLTVP</sequence>
<accession>A0A1H8DDL8</accession>
<evidence type="ECO:0000313" key="2">
    <source>
        <dbReference type="EMBL" id="SEN04567.1"/>
    </source>
</evidence>
<dbReference type="OrthoDB" id="107033at2157"/>